<accession>A0ABV6CAZ9</accession>
<dbReference type="Pfam" id="PF07509">
    <property type="entry name" value="DUF1523"/>
    <property type="match status" value="1"/>
</dbReference>
<name>A0ABV6CAZ9_9GAMM</name>
<dbReference type="EMBL" id="JBHLXE010000013">
    <property type="protein sequence ID" value="MFC0178721.1"/>
    <property type="molecule type" value="Genomic_DNA"/>
</dbReference>
<keyword evidence="1" id="KW-1133">Transmembrane helix</keyword>
<keyword evidence="1" id="KW-0472">Membrane</keyword>
<feature type="transmembrane region" description="Helical" evidence="1">
    <location>
        <begin position="6"/>
        <end position="26"/>
    </location>
</feature>
<dbReference type="Proteomes" id="UP001589758">
    <property type="component" value="Unassembled WGS sequence"/>
</dbReference>
<reference evidence="2 3" key="1">
    <citation type="submission" date="2024-09" db="EMBL/GenBank/DDBJ databases">
        <authorList>
            <person name="Sun Q."/>
            <person name="Mori K."/>
        </authorList>
    </citation>
    <scope>NUCLEOTIDE SEQUENCE [LARGE SCALE GENOMIC DNA]</scope>
    <source>
        <strain evidence="2 3">CCM 8545</strain>
    </source>
</reference>
<evidence type="ECO:0000313" key="3">
    <source>
        <dbReference type="Proteomes" id="UP001589758"/>
    </source>
</evidence>
<proteinExistence type="predicted"/>
<gene>
    <name evidence="2" type="ORF">ACFFIT_01160</name>
</gene>
<protein>
    <submittedName>
        <fullName evidence="2">DUF1523 family protein</fullName>
    </submittedName>
</protein>
<dbReference type="RefSeq" id="WP_385875610.1">
    <property type="nucleotide sequence ID" value="NZ_JBHLXE010000013.1"/>
</dbReference>
<evidence type="ECO:0000313" key="2">
    <source>
        <dbReference type="EMBL" id="MFC0178721.1"/>
    </source>
</evidence>
<evidence type="ECO:0000256" key="1">
    <source>
        <dbReference type="SAM" id="Phobius"/>
    </source>
</evidence>
<keyword evidence="1" id="KW-0812">Transmembrane</keyword>
<sequence>MLLKRIVYSIVALLAIVSFIWLDYYLPSRELVKIVGTEVKRVDGDGVITTNNPANGQIRDVYYISANRNWQNEDGKIQERVFRNEDTGWGFPFYFKFNSADVQARAKAFEQSQELALVTTYGWRMNMFSMFPNIVSITQATADTNTYSIRRYLGIGAWASAFIFITVWLRKKFKKAEKE</sequence>
<dbReference type="InterPro" id="IPR011088">
    <property type="entry name" value="Phage_phiNM3_A0EWY4"/>
</dbReference>
<feature type="transmembrane region" description="Helical" evidence="1">
    <location>
        <begin position="149"/>
        <end position="169"/>
    </location>
</feature>
<keyword evidence="3" id="KW-1185">Reference proteome</keyword>
<organism evidence="2 3">
    <name type="scientific">Thorsellia kenyensis</name>
    <dbReference type="NCBI Taxonomy" id="1549888"/>
    <lineage>
        <taxon>Bacteria</taxon>
        <taxon>Pseudomonadati</taxon>
        <taxon>Pseudomonadota</taxon>
        <taxon>Gammaproteobacteria</taxon>
        <taxon>Enterobacterales</taxon>
        <taxon>Thorselliaceae</taxon>
        <taxon>Thorsellia</taxon>
    </lineage>
</organism>
<comment type="caution">
    <text evidence="2">The sequence shown here is derived from an EMBL/GenBank/DDBJ whole genome shotgun (WGS) entry which is preliminary data.</text>
</comment>